<evidence type="ECO:0000256" key="9">
    <source>
        <dbReference type="ARBA" id="ARBA00032471"/>
    </source>
</evidence>
<evidence type="ECO:0000256" key="7">
    <source>
        <dbReference type="ARBA" id="ARBA00023163"/>
    </source>
</evidence>
<dbReference type="GO" id="GO:0042162">
    <property type="term" value="F:telomeric DNA binding"/>
    <property type="evidence" value="ECO:0000318"/>
    <property type="project" value="GO_Central"/>
</dbReference>
<gene>
    <name evidence="13" type="ORF">TRIADDRAFT_56129</name>
</gene>
<dbReference type="PANTHER" id="PTHR16466:SF6">
    <property type="entry name" value="TELOMERIC REPEAT-BINDING FACTOR 2-INTERACTING PROTEIN 1"/>
    <property type="match status" value="1"/>
</dbReference>
<reference evidence="13 14" key="1">
    <citation type="journal article" date="2008" name="Nature">
        <title>The Trichoplax genome and the nature of placozoans.</title>
        <authorList>
            <person name="Srivastava M."/>
            <person name="Begovic E."/>
            <person name="Chapman J."/>
            <person name="Putnam N.H."/>
            <person name="Hellsten U."/>
            <person name="Kawashima T."/>
            <person name="Kuo A."/>
            <person name="Mitros T."/>
            <person name="Salamov A."/>
            <person name="Carpenter M.L."/>
            <person name="Signorovitch A.Y."/>
            <person name="Moreno M.A."/>
            <person name="Kamm K."/>
            <person name="Grimwood J."/>
            <person name="Schmutz J."/>
            <person name="Shapiro H."/>
            <person name="Grigoriev I.V."/>
            <person name="Buss L.W."/>
            <person name="Schierwater B."/>
            <person name="Dellaporta S.L."/>
            <person name="Rokhsar D.S."/>
        </authorList>
    </citation>
    <scope>NUCLEOTIDE SEQUENCE [LARGE SCALE GENOMIC DNA]</scope>
    <source>
        <strain evidence="13 14">Grell-BS-1999</strain>
    </source>
</reference>
<dbReference type="GO" id="GO:0005654">
    <property type="term" value="C:nucleoplasm"/>
    <property type="evidence" value="ECO:0007669"/>
    <property type="project" value="UniProtKB-ARBA"/>
</dbReference>
<dbReference type="CDD" id="cd11655">
    <property type="entry name" value="rap1_myb-like"/>
    <property type="match status" value="1"/>
</dbReference>
<dbReference type="HOGENOM" id="CLU_468813_0_0_1"/>
<evidence type="ECO:0000313" key="13">
    <source>
        <dbReference type="EMBL" id="EDV24831.1"/>
    </source>
</evidence>
<dbReference type="GO" id="GO:0031848">
    <property type="term" value="P:protection from non-homologous end joining at telomere"/>
    <property type="evidence" value="ECO:0000318"/>
    <property type="project" value="GO_Central"/>
</dbReference>
<sequence length="582" mass="65900">MGDNLNRNLFQDADGKPMKFYIKPCPTKGKVRPLIESCGGQVIVHPTDGVIRLAEPDTLTPLGYVSASFIFDSVANNALQDIESYMCPDSRSGAVETCTKKSSTGRLFYTTAEDAAILEYIENYGSPALPAGGNEIWKKMEKKKITCHSWQSMKDHYKKKLMRKHYRRAVKSQKELQVEVMKHQSESKISISNGSNKRLKREPSITLWTDTSFEVASICSSRKPEQNSHPPVIDLVSENENDKECQEEEIILNEPEPTLYDRVVGHEYDSQVILPQVNSQNGMLAPAKGEDECPVVGGGEAYNSDLDYENIQINSDDGKNSAYLNNIDKDGRESLDDLLTLSSKHKQQQIIDFTIQDQVRLNNGDDNHDKFCKGTILDNEASAAVDEKNHRKQIVFIDEENLNQQNDDPDIPKISTGDQNVNLEFSNQINEEILSKYFYCDFGYELRDAKSSDRYSAHSVADQVQEMRKHHECMWEKDMRKDTNAEIKALAASMQMAEAGVACVYRALSGKCDDTRYYLKHNKTKDDFIGWNHDLDDALLCGNTAKLMEAGISEKRILQRLHYLSISDVKELIQSILYNKNA</sequence>
<dbReference type="GO" id="GO:0006355">
    <property type="term" value="P:regulation of DNA-templated transcription"/>
    <property type="evidence" value="ECO:0007669"/>
    <property type="project" value="UniProtKB-UniRule"/>
</dbReference>
<comment type="similarity">
    <text evidence="1 10">Belongs to the RAP1 family.</text>
</comment>
<organism evidence="13 14">
    <name type="scientific">Trichoplax adhaerens</name>
    <name type="common">Trichoplax reptans</name>
    <dbReference type="NCBI Taxonomy" id="10228"/>
    <lineage>
        <taxon>Eukaryota</taxon>
        <taxon>Metazoa</taxon>
        <taxon>Placozoa</taxon>
        <taxon>Uniplacotomia</taxon>
        <taxon>Trichoplacea</taxon>
        <taxon>Trichoplacidae</taxon>
        <taxon>Trichoplax</taxon>
    </lineage>
</organism>
<dbReference type="AlphaFoldDB" id="B3RX95"/>
<dbReference type="Gene3D" id="3.40.50.10190">
    <property type="entry name" value="BRCT domain"/>
    <property type="match status" value="1"/>
</dbReference>
<evidence type="ECO:0000259" key="11">
    <source>
        <dbReference type="Pfam" id="PF08914"/>
    </source>
</evidence>
<dbReference type="GO" id="GO:0070187">
    <property type="term" value="C:shelterin complex"/>
    <property type="evidence" value="ECO:0000318"/>
    <property type="project" value="GO_Central"/>
</dbReference>
<dbReference type="CTD" id="6753481"/>
<evidence type="ECO:0000256" key="3">
    <source>
        <dbReference type="ARBA" id="ARBA00022454"/>
    </source>
</evidence>
<keyword evidence="4 10" id="KW-0779">Telomere</keyword>
<keyword evidence="14" id="KW-1185">Reference proteome</keyword>
<dbReference type="KEGG" id="tad:TRIADDRAFT_56129"/>
<dbReference type="RefSeq" id="XP_002112721.1">
    <property type="nucleotide sequence ID" value="XM_002112685.1"/>
</dbReference>
<dbReference type="InterPro" id="IPR039595">
    <property type="entry name" value="TE2IP/Rap1"/>
</dbReference>
<keyword evidence="7 10" id="KW-0804">Transcription</keyword>
<evidence type="ECO:0000256" key="2">
    <source>
        <dbReference type="ARBA" id="ARBA00017805"/>
    </source>
</evidence>
<keyword evidence="5 10" id="KW-0805">Transcription regulation</keyword>
<dbReference type="Gene3D" id="1.10.10.60">
    <property type="entry name" value="Homeodomain-like"/>
    <property type="match status" value="1"/>
</dbReference>
<name>B3RX95_TRIAD</name>
<dbReference type="eggNOG" id="ENOG502RPXS">
    <property type="taxonomic scope" value="Eukaryota"/>
</dbReference>
<comment type="subcellular location">
    <subcellularLocation>
        <location evidence="10">Nucleus</location>
    </subcellularLocation>
    <subcellularLocation>
        <location evidence="10">Chromosome</location>
        <location evidence="10">Telomere</location>
    </subcellularLocation>
</comment>
<evidence type="ECO:0000256" key="10">
    <source>
        <dbReference type="RuleBase" id="RU367107"/>
    </source>
</evidence>
<dbReference type="InterPro" id="IPR036420">
    <property type="entry name" value="BRCT_dom_sf"/>
</dbReference>
<evidence type="ECO:0000256" key="5">
    <source>
        <dbReference type="ARBA" id="ARBA00023015"/>
    </source>
</evidence>
<evidence type="ECO:0000256" key="8">
    <source>
        <dbReference type="ARBA" id="ARBA00023242"/>
    </source>
</evidence>
<dbReference type="Pfam" id="PF08914">
    <property type="entry name" value="Myb_Rap1"/>
    <property type="match status" value="1"/>
</dbReference>
<dbReference type="InterPro" id="IPR001357">
    <property type="entry name" value="BRCT_dom"/>
</dbReference>
<feature type="domain" description="TERF2-interacting telomeric protein 1 Myb" evidence="11">
    <location>
        <begin position="109"/>
        <end position="165"/>
    </location>
</feature>
<keyword evidence="3 10" id="KW-0158">Chromosome</keyword>
<dbReference type="InterPro" id="IPR009057">
    <property type="entry name" value="Homeodomain-like_sf"/>
</dbReference>
<evidence type="ECO:0000256" key="6">
    <source>
        <dbReference type="ARBA" id="ARBA00023159"/>
    </source>
</evidence>
<protein>
    <recommendedName>
        <fullName evidence="2 10">Telomeric repeat-binding factor 2-interacting protein 1</fullName>
        <shortName evidence="10">TERF2-interacting telomeric protein 1</shortName>
    </recommendedName>
    <alternativeName>
        <fullName evidence="9 10">Repressor/activator protein 1 homolog</fullName>
    </alternativeName>
</protein>
<dbReference type="OrthoDB" id="435460at2759"/>
<comment type="subunit">
    <text evidence="10">Homodimer.</text>
</comment>
<proteinExistence type="inferred from homology"/>
<keyword evidence="8 10" id="KW-0539">Nucleus</keyword>
<evidence type="ECO:0000259" key="12">
    <source>
        <dbReference type="Pfam" id="PF16589"/>
    </source>
</evidence>
<dbReference type="Proteomes" id="UP000009022">
    <property type="component" value="Unassembled WGS sequence"/>
</dbReference>
<dbReference type="EMBL" id="DS985245">
    <property type="protein sequence ID" value="EDV24831.1"/>
    <property type="molecule type" value="Genomic_DNA"/>
</dbReference>
<dbReference type="SUPFAM" id="SSF46689">
    <property type="entry name" value="Homeodomain-like"/>
    <property type="match status" value="1"/>
</dbReference>
<dbReference type="InParanoid" id="B3RX95"/>
<dbReference type="GeneID" id="6753481"/>
<dbReference type="PANTHER" id="PTHR16466">
    <property type="entry name" value="TELOMERE REPEAT-BINDING FACTOR 2-INTERACTING PROTEIN 1"/>
    <property type="match status" value="1"/>
</dbReference>
<evidence type="ECO:0000256" key="1">
    <source>
        <dbReference type="ARBA" id="ARBA00010467"/>
    </source>
</evidence>
<feature type="domain" description="BRCT" evidence="12">
    <location>
        <begin position="8"/>
        <end position="85"/>
    </location>
</feature>
<dbReference type="InterPro" id="IPR015010">
    <property type="entry name" value="TERF2IP_Myb"/>
</dbReference>
<comment type="function">
    <text evidence="10">Acts both as a regulator of telomere function and as a transcription regulator. Involved in the regulation of telomere length and protection as a component of the shelterin complex (telosome). Does not bind DNA directly: recruited to telomeric double-stranded 5'-TTAGGG-3' repeats via its interaction with terf2. Independently of its function in telomeres, also acts as a transcription regulator: recruited to extratelomeric 5'-TTAGGG-3' sites via its association with terf2 or other factors, and regulates gene expression.</text>
</comment>
<dbReference type="STRING" id="10228.B3RX95"/>
<dbReference type="PhylomeDB" id="B3RX95"/>
<dbReference type="Pfam" id="PF16589">
    <property type="entry name" value="BRCT_2"/>
    <property type="match status" value="1"/>
</dbReference>
<accession>B3RX95</accession>
<dbReference type="GO" id="GO:0010833">
    <property type="term" value="P:telomere maintenance via telomere lengthening"/>
    <property type="evidence" value="ECO:0000318"/>
    <property type="project" value="GO_Central"/>
</dbReference>
<keyword evidence="6 10" id="KW-0010">Activator</keyword>
<evidence type="ECO:0000313" key="14">
    <source>
        <dbReference type="Proteomes" id="UP000009022"/>
    </source>
</evidence>
<evidence type="ECO:0000256" key="4">
    <source>
        <dbReference type="ARBA" id="ARBA00022895"/>
    </source>
</evidence>
<dbReference type="FunFam" id="1.10.10.60:FF:000246">
    <property type="entry name" value="Telomeric repeat-binding factor 2-interacting protein 1"/>
    <property type="match status" value="1"/>
</dbReference>